<organism evidence="1 2">
    <name type="scientific">Candolleomyces eurysporus</name>
    <dbReference type="NCBI Taxonomy" id="2828524"/>
    <lineage>
        <taxon>Eukaryota</taxon>
        <taxon>Fungi</taxon>
        <taxon>Dikarya</taxon>
        <taxon>Basidiomycota</taxon>
        <taxon>Agaricomycotina</taxon>
        <taxon>Agaricomycetes</taxon>
        <taxon>Agaricomycetidae</taxon>
        <taxon>Agaricales</taxon>
        <taxon>Agaricineae</taxon>
        <taxon>Psathyrellaceae</taxon>
        <taxon>Candolleomyces</taxon>
    </lineage>
</organism>
<proteinExistence type="predicted"/>
<comment type="caution">
    <text evidence="1">The sequence shown here is derived from an EMBL/GenBank/DDBJ whole genome shotgun (WGS) entry which is preliminary data.</text>
</comment>
<keyword evidence="2" id="KW-1185">Reference proteome</keyword>
<name>A0A9W8MJ28_9AGAR</name>
<gene>
    <name evidence="1" type="ORF">H1R20_g6208</name>
</gene>
<dbReference type="Proteomes" id="UP001140091">
    <property type="component" value="Unassembled WGS sequence"/>
</dbReference>
<reference evidence="1" key="1">
    <citation type="submission" date="2022-06" db="EMBL/GenBank/DDBJ databases">
        <title>Genome Sequence of Candolleomyces eurysporus.</title>
        <authorList>
            <person name="Buettner E."/>
        </authorList>
    </citation>
    <scope>NUCLEOTIDE SEQUENCE</scope>
    <source>
        <strain evidence="1">VTCC 930004</strain>
    </source>
</reference>
<dbReference type="EMBL" id="JANBPK010000816">
    <property type="protein sequence ID" value="KAJ2930893.1"/>
    <property type="molecule type" value="Genomic_DNA"/>
</dbReference>
<dbReference type="AlphaFoldDB" id="A0A9W8MJ28"/>
<feature type="non-terminal residue" evidence="1">
    <location>
        <position position="202"/>
    </location>
</feature>
<accession>A0A9W8MJ28</accession>
<protein>
    <submittedName>
        <fullName evidence="1">Uncharacterized protein</fullName>
    </submittedName>
</protein>
<dbReference type="OrthoDB" id="10329499at2759"/>
<evidence type="ECO:0000313" key="1">
    <source>
        <dbReference type="EMBL" id="KAJ2930893.1"/>
    </source>
</evidence>
<sequence length="202" mass="22334">MAISNQLFGTHLLGLGMMLHPNMLSVPRGIQALGRLFVADQLTLKPKLRDIVLDNSDPTEGILEGYGLNWWAGFPPEDGFTLDLSSIIDAWRKQMRDAQLAVDVPGMNHANLQFLSRKELEIGRLLAIDAIRDLDLSEKRLVAQLVHIGTTIGLTKTLKQQFQAIETQVIADKVKSAKIVSQESSATATRSVSVKGKEKEMF</sequence>
<evidence type="ECO:0000313" key="2">
    <source>
        <dbReference type="Proteomes" id="UP001140091"/>
    </source>
</evidence>